<dbReference type="InterPro" id="IPR050361">
    <property type="entry name" value="MPP/UQCRC_Complex"/>
</dbReference>
<dbReference type="EMBL" id="UYRT01087327">
    <property type="protein sequence ID" value="VDN32427.1"/>
    <property type="molecule type" value="Genomic_DNA"/>
</dbReference>
<dbReference type="Pfam" id="PF00675">
    <property type="entry name" value="Peptidase_M16"/>
    <property type="match status" value="2"/>
</dbReference>
<feature type="domain" description="Peptidase M16 C-terminal" evidence="2">
    <location>
        <begin position="229"/>
        <end position="294"/>
    </location>
</feature>
<evidence type="ECO:0000259" key="1">
    <source>
        <dbReference type="Pfam" id="PF00675"/>
    </source>
</evidence>
<feature type="domain" description="Peptidase M16 N-terminal" evidence="1">
    <location>
        <begin position="118"/>
        <end position="218"/>
    </location>
</feature>
<accession>A0A183ECT0</accession>
<gene>
    <name evidence="3" type="ORF">GPUH_LOCUS18771</name>
</gene>
<dbReference type="InterPro" id="IPR011249">
    <property type="entry name" value="Metalloenz_LuxS/M16"/>
</dbReference>
<reference evidence="5" key="1">
    <citation type="submission" date="2016-06" db="UniProtKB">
        <authorList>
            <consortium name="WormBaseParasite"/>
        </authorList>
    </citation>
    <scope>IDENTIFICATION</scope>
</reference>
<dbReference type="AlphaFoldDB" id="A0A183ECT0"/>
<dbReference type="InterPro" id="IPR007863">
    <property type="entry name" value="Peptidase_M16_C"/>
</dbReference>
<dbReference type="Gene3D" id="3.30.830.10">
    <property type="entry name" value="Metalloenzyme, LuxS/M16 peptidase-like"/>
    <property type="match status" value="2"/>
</dbReference>
<reference evidence="3 4" key="2">
    <citation type="submission" date="2018-11" db="EMBL/GenBank/DDBJ databases">
        <authorList>
            <consortium name="Pathogen Informatics"/>
        </authorList>
    </citation>
    <scope>NUCLEOTIDE SEQUENCE [LARGE SCALE GENOMIC DNA]</scope>
</reference>
<dbReference type="PANTHER" id="PTHR11851">
    <property type="entry name" value="METALLOPROTEASE"/>
    <property type="match status" value="1"/>
</dbReference>
<dbReference type="WBParaSite" id="GPUH_0001879601-mRNA-1">
    <property type="protein sequence ID" value="GPUH_0001879601-mRNA-1"/>
    <property type="gene ID" value="GPUH_0001879601"/>
</dbReference>
<keyword evidence="4" id="KW-1185">Reference proteome</keyword>
<feature type="domain" description="Peptidase M16 N-terminal" evidence="1">
    <location>
        <begin position="37"/>
        <end position="117"/>
    </location>
</feature>
<dbReference type="Pfam" id="PF05193">
    <property type="entry name" value="Peptidase_M16_C"/>
    <property type="match status" value="1"/>
</dbReference>
<dbReference type="GO" id="GO:0046872">
    <property type="term" value="F:metal ion binding"/>
    <property type="evidence" value="ECO:0007669"/>
    <property type="project" value="InterPro"/>
</dbReference>
<dbReference type="PANTHER" id="PTHR11851:SF143">
    <property type="entry name" value="CYTOCHROME B-C1 COMPLEX SUBUNIT 1, MITOCHONDRIAL"/>
    <property type="match status" value="1"/>
</dbReference>
<evidence type="ECO:0000313" key="5">
    <source>
        <dbReference type="WBParaSite" id="GPUH_0001879601-mRNA-1"/>
    </source>
</evidence>
<name>A0A183ECT0_9BILA</name>
<dbReference type="InterPro" id="IPR011765">
    <property type="entry name" value="Pept_M16_N"/>
</dbReference>
<evidence type="ECO:0000259" key="2">
    <source>
        <dbReference type="Pfam" id="PF05193"/>
    </source>
</evidence>
<dbReference type="OrthoDB" id="10251424at2759"/>
<dbReference type="Proteomes" id="UP000271098">
    <property type="component" value="Unassembled WGS sequence"/>
</dbReference>
<protein>
    <submittedName>
        <fullName evidence="5">Peptidase_M16 domain-containing protein</fullName>
    </submittedName>
</protein>
<sequence>MSPRDDDARTVGAYAAREVLSSVAAPEVTSLKNGFRIVTEINGRPTVAVGVWIECGSRFENDDNNGVANFLEHMFYRGTGKRSQTQLETDLEKIGARLSSYTSREHTAFFVQCSPKDGTGKRSQTQLETDLEKIGARLSSYTSREHTAFFVQCSPKDVENVVELLADVLRNSKLDEAAMETERNRILREMNEVENDPIEVVFDYLHDAAFQGTPMSKSPYGRSEVIRNLARRDLRKYTDGTYKPFRMVLSAVGDVNHSELSKLAEKHFGDLSDDYTGVPPDVKGIRFTGSEVIHSNIELKKII</sequence>
<organism evidence="5">
    <name type="scientific">Gongylonema pulchrum</name>
    <dbReference type="NCBI Taxonomy" id="637853"/>
    <lineage>
        <taxon>Eukaryota</taxon>
        <taxon>Metazoa</taxon>
        <taxon>Ecdysozoa</taxon>
        <taxon>Nematoda</taxon>
        <taxon>Chromadorea</taxon>
        <taxon>Rhabditida</taxon>
        <taxon>Spirurina</taxon>
        <taxon>Spiruromorpha</taxon>
        <taxon>Spiruroidea</taxon>
        <taxon>Gongylonematidae</taxon>
        <taxon>Gongylonema</taxon>
    </lineage>
</organism>
<evidence type="ECO:0000313" key="4">
    <source>
        <dbReference type="Proteomes" id="UP000271098"/>
    </source>
</evidence>
<proteinExistence type="predicted"/>
<dbReference type="SUPFAM" id="SSF63411">
    <property type="entry name" value="LuxS/MPP-like metallohydrolase"/>
    <property type="match status" value="2"/>
</dbReference>
<evidence type="ECO:0000313" key="3">
    <source>
        <dbReference type="EMBL" id="VDN32427.1"/>
    </source>
</evidence>
<dbReference type="GO" id="GO:0005739">
    <property type="term" value="C:mitochondrion"/>
    <property type="evidence" value="ECO:0007669"/>
    <property type="project" value="TreeGrafter"/>
</dbReference>